<protein>
    <submittedName>
        <fullName evidence="1">Uncharacterized protein</fullName>
    </submittedName>
</protein>
<dbReference type="EMBL" id="PGCJ01000812">
    <property type="protein sequence ID" value="PLW19491.1"/>
    <property type="molecule type" value="Genomic_DNA"/>
</dbReference>
<dbReference type="Proteomes" id="UP000235388">
    <property type="component" value="Unassembled WGS sequence"/>
</dbReference>
<gene>
    <name evidence="1" type="ORF">PCANC_08766</name>
</gene>
<dbReference type="AlphaFoldDB" id="A0A2N5T1W2"/>
<organism evidence="1 2">
    <name type="scientific">Puccinia coronata f. sp. avenae</name>
    <dbReference type="NCBI Taxonomy" id="200324"/>
    <lineage>
        <taxon>Eukaryota</taxon>
        <taxon>Fungi</taxon>
        <taxon>Dikarya</taxon>
        <taxon>Basidiomycota</taxon>
        <taxon>Pucciniomycotina</taxon>
        <taxon>Pucciniomycetes</taxon>
        <taxon>Pucciniales</taxon>
        <taxon>Pucciniaceae</taxon>
        <taxon>Puccinia</taxon>
    </lineage>
</organism>
<proteinExistence type="predicted"/>
<sequence length="184" mass="20881">MEGMGNQLGASGHDAIVSIALRSGIRYPRLTALAKRRTPPSFITTYPAHLLPKDDRSSPTSVTVATPVHTMRLPLLLWLLCPAALASMDPSFTDPPAHDLDWDIFHVNGCKVRTRYLRPDVAGHCEWEDCPNYIHDKLYDHQCDNCKASSDTRFSRWVTCKEHRTHERTLRDTYLAQRVLSRNG</sequence>
<reference evidence="1 2" key="1">
    <citation type="submission" date="2017-11" db="EMBL/GenBank/DDBJ databases">
        <title>De novo assembly and phasing of dikaryotic genomes from two isolates of Puccinia coronata f. sp. avenae, the causal agent of oat crown rust.</title>
        <authorList>
            <person name="Miller M.E."/>
            <person name="Zhang Y."/>
            <person name="Omidvar V."/>
            <person name="Sperschneider J."/>
            <person name="Schwessinger B."/>
            <person name="Raley C."/>
            <person name="Palmer J.M."/>
            <person name="Garnica D."/>
            <person name="Upadhyaya N."/>
            <person name="Rathjen J."/>
            <person name="Taylor J.M."/>
            <person name="Park R.F."/>
            <person name="Dodds P.N."/>
            <person name="Hirsch C.D."/>
            <person name="Kianian S.F."/>
            <person name="Figueroa M."/>
        </authorList>
    </citation>
    <scope>NUCLEOTIDE SEQUENCE [LARGE SCALE GENOMIC DNA]</scope>
    <source>
        <strain evidence="1">12NC29</strain>
    </source>
</reference>
<accession>A0A2N5T1W2</accession>
<evidence type="ECO:0000313" key="1">
    <source>
        <dbReference type="EMBL" id="PLW19491.1"/>
    </source>
</evidence>
<comment type="caution">
    <text evidence="1">The sequence shown here is derived from an EMBL/GenBank/DDBJ whole genome shotgun (WGS) entry which is preliminary data.</text>
</comment>
<evidence type="ECO:0000313" key="2">
    <source>
        <dbReference type="Proteomes" id="UP000235388"/>
    </source>
</evidence>
<name>A0A2N5T1W2_9BASI</name>
<keyword evidence="2" id="KW-1185">Reference proteome</keyword>